<dbReference type="GO" id="GO:0019521">
    <property type="term" value="P:D-gluconate metabolic process"/>
    <property type="evidence" value="ECO:0007669"/>
    <property type="project" value="UniProtKB-KW"/>
</dbReference>
<gene>
    <name evidence="5" type="ORF">P271_333</name>
</gene>
<keyword evidence="2" id="KW-0560">Oxidoreductase</keyword>
<name>A0A084U3F7_MALIO</name>
<keyword evidence="3" id="KW-0311">Gluconate utilization</keyword>
<protein>
    <submittedName>
        <fullName evidence="5">6-phosphogluconate dehydrogenase-like protein</fullName>
    </submittedName>
</protein>
<dbReference type="Pfam" id="PF00393">
    <property type="entry name" value="6PGD"/>
    <property type="match status" value="1"/>
</dbReference>
<dbReference type="InterPro" id="IPR013328">
    <property type="entry name" value="6PGD_dom2"/>
</dbReference>
<dbReference type="InterPro" id="IPR036291">
    <property type="entry name" value="NAD(P)-bd_dom_sf"/>
</dbReference>
<dbReference type="PANTHER" id="PTHR11811">
    <property type="entry name" value="6-PHOSPHOGLUCONATE DEHYDROGENASE"/>
    <property type="match status" value="1"/>
</dbReference>
<dbReference type="InterPro" id="IPR006183">
    <property type="entry name" value="Pgluconate_DH"/>
</dbReference>
<evidence type="ECO:0000259" key="4">
    <source>
        <dbReference type="SMART" id="SM01350"/>
    </source>
</evidence>
<keyword evidence="6" id="KW-1185">Reference proteome</keyword>
<dbReference type="Gene3D" id="3.40.50.720">
    <property type="entry name" value="NAD(P)-binding Rossmann-like Domain"/>
    <property type="match status" value="1"/>
</dbReference>
<dbReference type="GO" id="GO:0004616">
    <property type="term" value="F:phosphogluconate dehydrogenase (decarboxylating) activity"/>
    <property type="evidence" value="ECO:0007669"/>
    <property type="project" value="InterPro"/>
</dbReference>
<dbReference type="AlphaFoldDB" id="A0A084U3F7"/>
<dbReference type="SMART" id="SM01350">
    <property type="entry name" value="6PGD"/>
    <property type="match status" value="1"/>
</dbReference>
<dbReference type="Proteomes" id="UP000028523">
    <property type="component" value="Unassembled WGS sequence"/>
</dbReference>
<dbReference type="GO" id="GO:0006098">
    <property type="term" value="P:pentose-phosphate shunt"/>
    <property type="evidence" value="ECO:0007669"/>
    <property type="project" value="InterPro"/>
</dbReference>
<evidence type="ECO:0000313" key="6">
    <source>
        <dbReference type="Proteomes" id="UP000028523"/>
    </source>
</evidence>
<organism evidence="5 6">
    <name type="scientific">Malacoplasma iowae DK-CPA</name>
    <dbReference type="NCBI Taxonomy" id="1394179"/>
    <lineage>
        <taxon>Bacteria</taxon>
        <taxon>Bacillati</taxon>
        <taxon>Mycoplasmatota</taxon>
        <taxon>Mycoplasmoidales</taxon>
        <taxon>Mycoplasmoidaceae</taxon>
        <taxon>Malacoplasma</taxon>
    </lineage>
</organism>
<dbReference type="SUPFAM" id="SSF51735">
    <property type="entry name" value="NAD(P)-binding Rossmann-fold domains"/>
    <property type="match status" value="1"/>
</dbReference>
<dbReference type="PRINTS" id="PR00076">
    <property type="entry name" value="6PGDHDRGNASE"/>
</dbReference>
<dbReference type="NCBIfam" id="TIGR00872">
    <property type="entry name" value="gnd_rel"/>
    <property type="match status" value="1"/>
</dbReference>
<dbReference type="InterPro" id="IPR004849">
    <property type="entry name" value="6DGDH_YqeC"/>
</dbReference>
<dbReference type="SUPFAM" id="SSF48179">
    <property type="entry name" value="6-phosphogluconate dehydrogenase C-terminal domain-like"/>
    <property type="match status" value="1"/>
</dbReference>
<dbReference type="Pfam" id="PF03446">
    <property type="entry name" value="NAD_binding_2"/>
    <property type="match status" value="1"/>
</dbReference>
<evidence type="ECO:0000256" key="3">
    <source>
        <dbReference type="ARBA" id="ARBA00023064"/>
    </source>
</evidence>
<evidence type="ECO:0000256" key="2">
    <source>
        <dbReference type="ARBA" id="ARBA00023002"/>
    </source>
</evidence>
<dbReference type="InterPro" id="IPR008927">
    <property type="entry name" value="6-PGluconate_DH-like_C_sf"/>
</dbReference>
<sequence length="305" mass="33599">MNKELKIGLIGLGKMGEGLLKNLYRNNFKVIGYDLNKSKYESLRNDGYQLVDSIEKMIEYNNNFINIILVSVPCGKPTSDTVERLISILPMGSIIVDTGNSYFKDSLILYKKAKEKGIYFVDCGTSGGPNGALNGACMMVGGESEAIEIVEPILEKLCVSKGYLHTGKPGSGHFCKMVHNGIEYGIMQSIAEGFQVMHDSPYNYDLQKVAKLYNNGSVIRSWLMELMIEVFNNKEELESISGVVNASGEGLWTVKTALEQGTPVPSIASSLFARQTSLKQPDLYANKLLASLRNKFGGHDTVKKK</sequence>
<evidence type="ECO:0000256" key="1">
    <source>
        <dbReference type="ARBA" id="ARBA00008419"/>
    </source>
</evidence>
<dbReference type="EMBL" id="AWQU01000081">
    <property type="protein sequence ID" value="KFB07493.1"/>
    <property type="molecule type" value="Genomic_DNA"/>
</dbReference>
<dbReference type="InterPro" id="IPR006115">
    <property type="entry name" value="6PGDH_NADP-bd"/>
</dbReference>
<proteinExistence type="inferred from homology"/>
<comment type="caution">
    <text evidence="5">The sequence shown here is derived from an EMBL/GenBank/DDBJ whole genome shotgun (WGS) entry which is preliminary data.</text>
</comment>
<dbReference type="GO" id="GO:0050661">
    <property type="term" value="F:NADP binding"/>
    <property type="evidence" value="ECO:0007669"/>
    <property type="project" value="InterPro"/>
</dbReference>
<evidence type="ECO:0000313" key="5">
    <source>
        <dbReference type="EMBL" id="KFB07493.1"/>
    </source>
</evidence>
<dbReference type="GeneID" id="96867157"/>
<dbReference type="Gene3D" id="1.10.1040.10">
    <property type="entry name" value="N-(1-d-carboxylethyl)-l-norvaline Dehydrogenase, domain 2"/>
    <property type="match status" value="1"/>
</dbReference>
<dbReference type="NCBIfam" id="NF007161">
    <property type="entry name" value="PRK09599.1"/>
    <property type="match status" value="1"/>
</dbReference>
<feature type="domain" description="6-phosphogluconate dehydrogenase C-terminal" evidence="4">
    <location>
        <begin position="172"/>
        <end position="301"/>
    </location>
</feature>
<comment type="similarity">
    <text evidence="1">Belongs to the 6-phosphogluconate dehydrogenase family.</text>
</comment>
<reference evidence="5 6" key="1">
    <citation type="journal article" date="2014" name="PLoS ONE">
        <title>Reduction of Hydrogen Peroxide Accumulation and Toxicity by a Catalase from Mycoplasma iowae.</title>
        <authorList>
            <person name="Pritchard R.E."/>
            <person name="Prassinos A.J."/>
            <person name="Osborne J.D."/>
            <person name="Raviv Z."/>
            <person name="Balish M.F."/>
        </authorList>
    </citation>
    <scope>NUCLEOTIDE SEQUENCE [LARGE SCALE GENOMIC DNA]</scope>
    <source>
        <strain evidence="5 6">DK-CPA</strain>
    </source>
</reference>
<accession>A0A084U3F7</accession>
<dbReference type="InterPro" id="IPR006114">
    <property type="entry name" value="6PGDH_C"/>
</dbReference>
<dbReference type="RefSeq" id="WP_004025336.1">
    <property type="nucleotide sequence ID" value="NZ_AWQU01000081.1"/>
</dbReference>